<dbReference type="OrthoDB" id="5835829at2759"/>
<gene>
    <name evidence="5" type="ORF">CTI12_AA490830</name>
</gene>
<name>A0A2U1LHE8_ARTAN</name>
<keyword evidence="6" id="KW-1185">Reference proteome</keyword>
<dbReference type="AlphaFoldDB" id="A0A2U1LHE8"/>
<evidence type="ECO:0000256" key="2">
    <source>
        <dbReference type="ARBA" id="ARBA00022679"/>
    </source>
</evidence>
<comment type="caution">
    <text evidence="5">The sequence shown here is derived from an EMBL/GenBank/DDBJ whole genome shotgun (WGS) entry which is preliminary data.</text>
</comment>
<dbReference type="EC" id="2.4.1.-" evidence="4"/>
<dbReference type="Pfam" id="PF00201">
    <property type="entry name" value="UDPGT"/>
    <property type="match status" value="1"/>
</dbReference>
<proteinExistence type="inferred from homology"/>
<dbReference type="Proteomes" id="UP000245207">
    <property type="component" value="Unassembled WGS sequence"/>
</dbReference>
<evidence type="ECO:0000256" key="1">
    <source>
        <dbReference type="ARBA" id="ARBA00009995"/>
    </source>
</evidence>
<evidence type="ECO:0000256" key="3">
    <source>
        <dbReference type="RuleBase" id="RU003718"/>
    </source>
</evidence>
<dbReference type="PANTHER" id="PTHR11926:SF774">
    <property type="entry name" value="UDP-GLYCOSYLTRANSFERASE 85A1-RELATED"/>
    <property type="match status" value="1"/>
</dbReference>
<dbReference type="InterPro" id="IPR035595">
    <property type="entry name" value="UDP_glycos_trans_CS"/>
</dbReference>
<dbReference type="GO" id="GO:0080043">
    <property type="term" value="F:quercetin 3-O-glucosyltransferase activity"/>
    <property type="evidence" value="ECO:0007669"/>
    <property type="project" value="TreeGrafter"/>
</dbReference>
<dbReference type="SUPFAM" id="SSF53756">
    <property type="entry name" value="UDP-Glycosyltransferase/glycogen phosphorylase"/>
    <property type="match status" value="1"/>
</dbReference>
<dbReference type="GO" id="GO:0080044">
    <property type="term" value="F:quercetin 7-O-glucosyltransferase activity"/>
    <property type="evidence" value="ECO:0007669"/>
    <property type="project" value="TreeGrafter"/>
</dbReference>
<comment type="similarity">
    <text evidence="1 3">Belongs to the UDP-glycosyltransferase family.</text>
</comment>
<dbReference type="PROSITE" id="PS00375">
    <property type="entry name" value="UDPGT"/>
    <property type="match status" value="1"/>
</dbReference>
<keyword evidence="3" id="KW-0328">Glycosyltransferase</keyword>
<dbReference type="EMBL" id="PKPP01009369">
    <property type="protein sequence ID" value="PWA48421.1"/>
    <property type="molecule type" value="Genomic_DNA"/>
</dbReference>
<protein>
    <recommendedName>
        <fullName evidence="4">Glycosyltransferase</fullName>
        <ecNumber evidence="4">2.4.1.-</ecNumber>
    </recommendedName>
</protein>
<organism evidence="5 6">
    <name type="scientific">Artemisia annua</name>
    <name type="common">Sweet wormwood</name>
    <dbReference type="NCBI Taxonomy" id="35608"/>
    <lineage>
        <taxon>Eukaryota</taxon>
        <taxon>Viridiplantae</taxon>
        <taxon>Streptophyta</taxon>
        <taxon>Embryophyta</taxon>
        <taxon>Tracheophyta</taxon>
        <taxon>Spermatophyta</taxon>
        <taxon>Magnoliopsida</taxon>
        <taxon>eudicotyledons</taxon>
        <taxon>Gunneridae</taxon>
        <taxon>Pentapetalae</taxon>
        <taxon>asterids</taxon>
        <taxon>campanulids</taxon>
        <taxon>Asterales</taxon>
        <taxon>Asteraceae</taxon>
        <taxon>Asteroideae</taxon>
        <taxon>Anthemideae</taxon>
        <taxon>Artemisiinae</taxon>
        <taxon>Artemisia</taxon>
    </lineage>
</organism>
<dbReference type="CDD" id="cd03784">
    <property type="entry name" value="GT1_Gtf-like"/>
    <property type="match status" value="1"/>
</dbReference>
<evidence type="ECO:0000313" key="6">
    <source>
        <dbReference type="Proteomes" id="UP000245207"/>
    </source>
</evidence>
<dbReference type="InterPro" id="IPR002213">
    <property type="entry name" value="UDP_glucos_trans"/>
</dbReference>
<sequence>MNHVVVMPYPGRGHINPLLNLCHLLACQSSLLNLTVVVTEEWLTIIGSDPKPDNVRFATIPNVLPSEINRGTDAIGFFVAAQNNMEGPFEEVLDRMEQPVDFIIADVTLKWTLDVANRRNIRVAAYWPMSASMFTMWYHVELLQKHQHIYVDLSERGEECIHYIPGLSPMKVKDFPVVDRALHNILPDLVAVSKKAQSLLLATVYELEPEAIDAIKYKFQIPVYTVGPNIPNIQPKPTLPINEHSYFSWLNSKPPNSVLYISLGSYLSMSSTQIDEMLAGLKESGVNFLWVTRGEASRFNVDCGDNGLLVEWCDQLIVLANNSIGGFLSHCGWNSVKESVFSGVPILTFPITGEQVINSKVIVDNWKNGSKLKSGSLVKREEIMAVVRRFMDLESVERNEMMERVNKIQGVCRESVNEGGSATTDVDRFIRNNFR</sequence>
<dbReference type="Gene3D" id="3.40.50.2000">
    <property type="entry name" value="Glycogen Phosphorylase B"/>
    <property type="match status" value="2"/>
</dbReference>
<keyword evidence="2 3" id="KW-0808">Transferase</keyword>
<evidence type="ECO:0000256" key="4">
    <source>
        <dbReference type="RuleBase" id="RU362057"/>
    </source>
</evidence>
<evidence type="ECO:0000313" key="5">
    <source>
        <dbReference type="EMBL" id="PWA48421.1"/>
    </source>
</evidence>
<accession>A0A2U1LHE8</accession>
<reference evidence="5 6" key="1">
    <citation type="journal article" date="2018" name="Mol. Plant">
        <title>The genome of Artemisia annua provides insight into the evolution of Asteraceae family and artemisinin biosynthesis.</title>
        <authorList>
            <person name="Shen Q."/>
            <person name="Zhang L."/>
            <person name="Liao Z."/>
            <person name="Wang S."/>
            <person name="Yan T."/>
            <person name="Shi P."/>
            <person name="Liu M."/>
            <person name="Fu X."/>
            <person name="Pan Q."/>
            <person name="Wang Y."/>
            <person name="Lv Z."/>
            <person name="Lu X."/>
            <person name="Zhang F."/>
            <person name="Jiang W."/>
            <person name="Ma Y."/>
            <person name="Chen M."/>
            <person name="Hao X."/>
            <person name="Li L."/>
            <person name="Tang Y."/>
            <person name="Lv G."/>
            <person name="Zhou Y."/>
            <person name="Sun X."/>
            <person name="Brodelius P.E."/>
            <person name="Rose J.K.C."/>
            <person name="Tang K."/>
        </authorList>
    </citation>
    <scope>NUCLEOTIDE SEQUENCE [LARGE SCALE GENOMIC DNA]</scope>
    <source>
        <strain evidence="6">cv. Huhao1</strain>
        <tissue evidence="5">Leaf</tissue>
    </source>
</reference>
<dbReference type="PANTHER" id="PTHR11926">
    <property type="entry name" value="GLUCOSYL/GLUCURONOSYL TRANSFERASES"/>
    <property type="match status" value="1"/>
</dbReference>